<name>Q111P6_TRIEI</name>
<dbReference type="STRING" id="203124.Tery_2581"/>
<protein>
    <recommendedName>
        <fullName evidence="2">DUF3038 domain-containing protein</fullName>
    </recommendedName>
</protein>
<dbReference type="OrthoDB" id="484027at2"/>
<dbReference type="AlphaFoldDB" id="Q111P6"/>
<accession>Q111P6</accession>
<proteinExistence type="predicted"/>
<dbReference type="EMBL" id="CP000393">
    <property type="protein sequence ID" value="ABG51778.1"/>
    <property type="molecule type" value="Genomic_DNA"/>
</dbReference>
<reference evidence="1" key="1">
    <citation type="submission" date="2006-06" db="EMBL/GenBank/DDBJ databases">
        <title>Complete sequence of Trichodesmium erythraeum IMS101.</title>
        <authorList>
            <consortium name="US DOE Joint Genome Institute"/>
            <person name="Copeland A."/>
            <person name="Lucas S."/>
            <person name="Lapidus A."/>
            <person name="Barry K."/>
            <person name="Detter J.C."/>
            <person name="Glavina del Rio T."/>
            <person name="Hammon N."/>
            <person name="Israni S."/>
            <person name="Dalin E."/>
            <person name="Tice H."/>
            <person name="Pitluck S."/>
            <person name="Kiss H."/>
            <person name="Munk A.C."/>
            <person name="Brettin T."/>
            <person name="Bruce D."/>
            <person name="Han C."/>
            <person name="Tapia R."/>
            <person name="Gilna P."/>
            <person name="Schmutz J."/>
            <person name="Larimer F."/>
            <person name="Land M."/>
            <person name="Hauser L."/>
            <person name="Kyrpides N."/>
            <person name="Kim E."/>
            <person name="Richardson P."/>
        </authorList>
    </citation>
    <scope>NUCLEOTIDE SEQUENCE [LARGE SCALE GENOMIC DNA]</scope>
    <source>
        <strain evidence="1">IMS101</strain>
    </source>
</reference>
<sequence>MVISASPSDAKSFVLPQRQDYIQPPLAQTVPLDKIRTKLDITLLALKVLIGINSESIVRVASQLNISTKIADQLSLVVETEKGLKSVVLQNQPLKVEEAQSFVLIICHLAKQNQGLIRRAVSLMEQIDSQNSKLQSVTLLREYLYDFKEVYQNYYWDRGSTTPYKSETLALKLLVDLLFYSAPQGCNRLLLSLKLNNKKTS</sequence>
<dbReference type="eggNOG" id="ENOG502Z7IT">
    <property type="taxonomic scope" value="Bacteria"/>
</dbReference>
<evidence type="ECO:0008006" key="2">
    <source>
        <dbReference type="Google" id="ProtNLM"/>
    </source>
</evidence>
<gene>
    <name evidence="1" type="ordered locus">Tery_2581</name>
</gene>
<dbReference type="RefSeq" id="WP_011612140.1">
    <property type="nucleotide sequence ID" value="NC_008312.1"/>
</dbReference>
<dbReference type="KEGG" id="ter:Tery_2581"/>
<dbReference type="InterPro" id="IPR021399">
    <property type="entry name" value="DUF3038"/>
</dbReference>
<evidence type="ECO:0000313" key="1">
    <source>
        <dbReference type="EMBL" id="ABG51778.1"/>
    </source>
</evidence>
<dbReference type="Pfam" id="PF11237">
    <property type="entry name" value="DUF3038"/>
    <property type="match status" value="1"/>
</dbReference>
<organism evidence="1">
    <name type="scientific">Trichodesmium erythraeum (strain IMS101)</name>
    <dbReference type="NCBI Taxonomy" id="203124"/>
    <lineage>
        <taxon>Bacteria</taxon>
        <taxon>Bacillati</taxon>
        <taxon>Cyanobacteriota</taxon>
        <taxon>Cyanophyceae</taxon>
        <taxon>Oscillatoriophycideae</taxon>
        <taxon>Oscillatoriales</taxon>
        <taxon>Microcoleaceae</taxon>
        <taxon>Trichodesmium</taxon>
    </lineage>
</organism>
<dbReference type="HOGENOM" id="CLU_104980_0_0_3"/>